<accession>M7XFE8</accession>
<reference evidence="2" key="1">
    <citation type="submission" date="2013-01" db="EMBL/GenBank/DDBJ databases">
        <title>Genome assembly of Mariniradius saccharolyticus AK6.</title>
        <authorList>
            <person name="Vaidya B."/>
            <person name="Khatri I."/>
            <person name="Tanuku N.R.S."/>
            <person name="Subramanian S."/>
            <person name="Pinnaka A."/>
        </authorList>
    </citation>
    <scope>NUCLEOTIDE SEQUENCE [LARGE SCALE GENOMIC DNA]</scope>
    <source>
        <strain evidence="2">AK6</strain>
    </source>
</reference>
<evidence type="ECO:0000256" key="1">
    <source>
        <dbReference type="SAM" id="MobiDB-lite"/>
    </source>
</evidence>
<feature type="region of interest" description="Disordered" evidence="1">
    <location>
        <begin position="17"/>
        <end position="38"/>
    </location>
</feature>
<protein>
    <submittedName>
        <fullName evidence="2">Uncharacterized protein</fullName>
    </submittedName>
</protein>
<comment type="caution">
    <text evidence="2">The sequence shown here is derived from an EMBL/GenBank/DDBJ whole genome shotgun (WGS) entry which is preliminary data.</text>
</comment>
<name>M7XFE8_9BACT</name>
<dbReference type="Proteomes" id="UP000010953">
    <property type="component" value="Unassembled WGS sequence"/>
</dbReference>
<evidence type="ECO:0000313" key="3">
    <source>
        <dbReference type="Proteomes" id="UP000010953"/>
    </source>
</evidence>
<gene>
    <name evidence="2" type="ORF">C943_04468</name>
</gene>
<sequence length="38" mass="4466">MPKILSYNSALEIWRGGWPGSSFEEGIQEKRKERKKTK</sequence>
<organism evidence="2 3">
    <name type="scientific">Mariniradius saccharolyticus AK6</name>
    <dbReference type="NCBI Taxonomy" id="1239962"/>
    <lineage>
        <taxon>Bacteria</taxon>
        <taxon>Pseudomonadati</taxon>
        <taxon>Bacteroidota</taxon>
        <taxon>Cytophagia</taxon>
        <taxon>Cytophagales</taxon>
        <taxon>Cyclobacteriaceae</taxon>
        <taxon>Mariniradius</taxon>
    </lineage>
</organism>
<dbReference type="InParanoid" id="M7XFE8"/>
<proteinExistence type="predicted"/>
<evidence type="ECO:0000313" key="2">
    <source>
        <dbReference type="EMBL" id="EMS33589.1"/>
    </source>
</evidence>
<dbReference type="AlphaFoldDB" id="M7XFE8"/>
<keyword evidence="3" id="KW-1185">Reference proteome</keyword>
<dbReference type="EMBL" id="AMZY02000009">
    <property type="protein sequence ID" value="EMS33589.1"/>
    <property type="molecule type" value="Genomic_DNA"/>
</dbReference>